<dbReference type="Pfam" id="PF00266">
    <property type="entry name" value="Aminotran_5"/>
    <property type="match status" value="1"/>
</dbReference>
<dbReference type="GO" id="GO:0003824">
    <property type="term" value="F:catalytic activity"/>
    <property type="evidence" value="ECO:0007669"/>
    <property type="project" value="UniProtKB-ARBA"/>
</dbReference>
<feature type="domain" description="Aminotransferase class V" evidence="3">
    <location>
        <begin position="9"/>
        <end position="369"/>
    </location>
</feature>
<evidence type="ECO:0000313" key="4">
    <source>
        <dbReference type="EMBL" id="AMC93514.1"/>
    </source>
</evidence>
<proteinExistence type="predicted"/>
<dbReference type="STRING" id="1514105.AOC36_05820"/>
<dbReference type="Gene3D" id="3.90.1150.10">
    <property type="entry name" value="Aspartate Aminotransferase, domain 1"/>
    <property type="match status" value="1"/>
</dbReference>
<name>A0A0X8H021_9FIRM</name>
<comment type="cofactor">
    <cofactor evidence="1">
        <name>pyridoxal 5'-phosphate</name>
        <dbReference type="ChEBI" id="CHEBI:597326"/>
    </cofactor>
</comment>
<evidence type="ECO:0000256" key="1">
    <source>
        <dbReference type="ARBA" id="ARBA00001933"/>
    </source>
</evidence>
<protein>
    <submittedName>
        <fullName evidence="4">Cysteine desulfurase</fullName>
    </submittedName>
</protein>
<dbReference type="Gene3D" id="1.10.260.50">
    <property type="match status" value="1"/>
</dbReference>
<dbReference type="RefSeq" id="WP_067632376.1">
    <property type="nucleotide sequence ID" value="NZ_CP013213.1"/>
</dbReference>
<dbReference type="Gene3D" id="3.40.640.10">
    <property type="entry name" value="Type I PLP-dependent aspartate aminotransferase-like (Major domain)"/>
    <property type="match status" value="1"/>
</dbReference>
<dbReference type="EMBL" id="CP013213">
    <property type="protein sequence ID" value="AMC93514.1"/>
    <property type="molecule type" value="Genomic_DNA"/>
</dbReference>
<dbReference type="PANTHER" id="PTHR11601">
    <property type="entry name" value="CYSTEINE DESULFURYLASE FAMILY MEMBER"/>
    <property type="match status" value="1"/>
</dbReference>
<organism evidence="4 5">
    <name type="scientific">Erysipelothrix larvae</name>
    <dbReference type="NCBI Taxonomy" id="1514105"/>
    <lineage>
        <taxon>Bacteria</taxon>
        <taxon>Bacillati</taxon>
        <taxon>Bacillota</taxon>
        <taxon>Erysipelotrichia</taxon>
        <taxon>Erysipelotrichales</taxon>
        <taxon>Erysipelotrichaceae</taxon>
        <taxon>Erysipelothrix</taxon>
    </lineage>
</organism>
<keyword evidence="5" id="KW-1185">Reference proteome</keyword>
<dbReference type="PIRSF" id="PIRSF005572">
    <property type="entry name" value="NifS"/>
    <property type="match status" value="1"/>
</dbReference>
<dbReference type="Proteomes" id="UP000063781">
    <property type="component" value="Chromosome"/>
</dbReference>
<evidence type="ECO:0000256" key="2">
    <source>
        <dbReference type="ARBA" id="ARBA00022898"/>
    </source>
</evidence>
<accession>A0A0X8H021</accession>
<gene>
    <name evidence="4" type="ORF">AOC36_05820</name>
</gene>
<sequence length="384" mass="42702">MPKVQNKSVYLDFASTTRVFDEILDDAITLNKKFYANADSLHDMGQRVSALIDTTRKTLAKRFGVLPQEIIFTSGGSESNSTFIKGVCFANMHKGKHIITTQVEHSSVIESCRQLHDVFGFDVTYLPVTSQGVVDLNVLKQALREDTILVSIMAINNELGSINPIEEIVRVVKKHSHAYVHIDAVQALCKYDFSLKQVDGVSFSAHKIHGFKGSGLLIKKAHVPMIPLISGGQQEQGLRGGTLDSVSDILWAKTIRLEEALHHQKHAHIVMLNHMLREAFEDLDDVIINSPHDASPYIINMSIKNVGSEIMMNALNREGYMVSARSTCHSESDKPSEVLLAIGLNPAMALNTIRISIGYDTQQEDIEAVIRIIKETKEYVQQTV</sequence>
<evidence type="ECO:0000313" key="5">
    <source>
        <dbReference type="Proteomes" id="UP000063781"/>
    </source>
</evidence>
<dbReference type="OrthoDB" id="9808002at2"/>
<dbReference type="InterPro" id="IPR000192">
    <property type="entry name" value="Aminotrans_V_dom"/>
</dbReference>
<dbReference type="InterPro" id="IPR016454">
    <property type="entry name" value="Cysteine_dSase"/>
</dbReference>
<dbReference type="InterPro" id="IPR015421">
    <property type="entry name" value="PyrdxlP-dep_Trfase_major"/>
</dbReference>
<dbReference type="AlphaFoldDB" id="A0A0X8H021"/>
<dbReference type="InterPro" id="IPR015424">
    <property type="entry name" value="PyrdxlP-dep_Trfase"/>
</dbReference>
<dbReference type="InterPro" id="IPR015422">
    <property type="entry name" value="PyrdxlP-dep_Trfase_small"/>
</dbReference>
<reference evidence="4 5" key="1">
    <citation type="submission" date="2015-10" db="EMBL/GenBank/DDBJ databases">
        <title>Erysipelothrix larvae sp. LV19 isolated from the larval gut of the rhinoceros beetle, Trypoxylus dichotomus.</title>
        <authorList>
            <person name="Lim S."/>
            <person name="Kim B.-C."/>
        </authorList>
    </citation>
    <scope>NUCLEOTIDE SEQUENCE [LARGE SCALE GENOMIC DNA]</scope>
    <source>
        <strain evidence="4 5">LV19</strain>
    </source>
</reference>
<dbReference type="KEGG" id="erl:AOC36_05820"/>
<dbReference type="SUPFAM" id="SSF53383">
    <property type="entry name" value="PLP-dependent transferases"/>
    <property type="match status" value="1"/>
</dbReference>
<keyword evidence="2" id="KW-0663">Pyridoxal phosphate</keyword>
<evidence type="ECO:0000259" key="3">
    <source>
        <dbReference type="Pfam" id="PF00266"/>
    </source>
</evidence>
<dbReference type="PANTHER" id="PTHR11601:SF50">
    <property type="entry name" value="CYSTEINE DESULFURASE ISCS 2-RELATED"/>
    <property type="match status" value="1"/>
</dbReference>